<dbReference type="AlphaFoldDB" id="A0A2N5M5D5"/>
<comment type="caution">
    <text evidence="2">The sequence shown here is derived from an EMBL/GenBank/DDBJ whole genome shotgun (WGS) entry which is preliminary data.</text>
</comment>
<gene>
    <name evidence="2" type="ORF">CUU66_12700</name>
</gene>
<organism evidence="2 3">
    <name type="scientific">Peribacillus deserti</name>
    <dbReference type="NCBI Taxonomy" id="673318"/>
    <lineage>
        <taxon>Bacteria</taxon>
        <taxon>Bacillati</taxon>
        <taxon>Bacillota</taxon>
        <taxon>Bacilli</taxon>
        <taxon>Bacillales</taxon>
        <taxon>Bacillaceae</taxon>
        <taxon>Peribacillus</taxon>
    </lineage>
</organism>
<sequence length="91" mass="10247">MKIFLITTQILYVVCLVPWLPIWGLSFMSFDNGVYIGNSAFVLAIGAYPLAVVICSILAWWLRGRSKRKAAIVNLIPMLWIVAYGLLFILV</sequence>
<keyword evidence="1" id="KW-0812">Transmembrane</keyword>
<keyword evidence="3" id="KW-1185">Reference proteome</keyword>
<keyword evidence="1" id="KW-1133">Transmembrane helix</keyword>
<accession>A0A2N5M5D5</accession>
<evidence type="ECO:0000313" key="2">
    <source>
        <dbReference type="EMBL" id="PLT29570.1"/>
    </source>
</evidence>
<evidence type="ECO:0000313" key="3">
    <source>
        <dbReference type="Proteomes" id="UP000234748"/>
    </source>
</evidence>
<feature type="transmembrane region" description="Helical" evidence="1">
    <location>
        <begin position="40"/>
        <end position="62"/>
    </location>
</feature>
<reference evidence="2 3" key="1">
    <citation type="submission" date="2017-11" db="EMBL/GenBank/DDBJ databases">
        <title>Comparitive Functional Genomics of Dry Heat Resistant strains isolated from the Viking Spacecraft.</title>
        <authorList>
            <person name="Seuylemezian A."/>
            <person name="Cooper K."/>
            <person name="Vaishampayan P."/>
        </authorList>
    </citation>
    <scope>NUCLEOTIDE SEQUENCE [LARGE SCALE GENOMIC DNA]</scope>
    <source>
        <strain evidence="2 3">V1-29</strain>
    </source>
</reference>
<dbReference type="Proteomes" id="UP000234748">
    <property type="component" value="Unassembled WGS sequence"/>
</dbReference>
<feature type="transmembrane region" description="Helical" evidence="1">
    <location>
        <begin position="71"/>
        <end position="90"/>
    </location>
</feature>
<dbReference type="OrthoDB" id="2455375at2"/>
<name>A0A2N5M5D5_9BACI</name>
<dbReference type="EMBL" id="PGUY01000038">
    <property type="protein sequence ID" value="PLT29570.1"/>
    <property type="molecule type" value="Genomic_DNA"/>
</dbReference>
<protein>
    <submittedName>
        <fullName evidence="2">Uncharacterized protein</fullName>
    </submittedName>
</protein>
<keyword evidence="1" id="KW-0472">Membrane</keyword>
<evidence type="ECO:0000256" key="1">
    <source>
        <dbReference type="SAM" id="Phobius"/>
    </source>
</evidence>
<proteinExistence type="predicted"/>
<feature type="transmembrane region" description="Helical" evidence="1">
    <location>
        <begin position="9"/>
        <end position="28"/>
    </location>
</feature>